<protein>
    <recommendedName>
        <fullName evidence="5">Celp0028 effector like protein</fullName>
    </recommendedName>
</protein>
<dbReference type="AlphaFoldDB" id="A0A8H7TIP1"/>
<sequence>MHAISLLSAVLAASSLVSSAALIPRNIEADEILVFGANGRHEIVKLADYHAELARTNTTIGRPESPFDDASSWESPIDGEGSDGNSTDIEKRCTNVRLIVRNKDSDFLDWDVPMSSAFHATASAGTIAVTAGYSISDSISVSSSVDYTFIKDVLSASVGISYTKQWTSTYAAAYTSTVPKGKWGMMVSNPRVYRRSGYAKVGCIGSQRSTYFQADQHFSSDYKGLAWVQGSISLCTSNSYPIKKCIGSGYNH</sequence>
<evidence type="ECO:0000256" key="1">
    <source>
        <dbReference type="SAM" id="MobiDB-lite"/>
    </source>
</evidence>
<evidence type="ECO:0008006" key="5">
    <source>
        <dbReference type="Google" id="ProtNLM"/>
    </source>
</evidence>
<keyword evidence="4" id="KW-1185">Reference proteome</keyword>
<dbReference type="OrthoDB" id="4831122at2759"/>
<gene>
    <name evidence="3" type="ORF">IFR04_006513</name>
</gene>
<feature type="signal peptide" evidence="2">
    <location>
        <begin position="1"/>
        <end position="20"/>
    </location>
</feature>
<name>A0A8H7TIP1_9HELO</name>
<feature type="chain" id="PRO_5034256737" description="Celp0028 effector like protein" evidence="2">
    <location>
        <begin position="21"/>
        <end position="252"/>
    </location>
</feature>
<comment type="caution">
    <text evidence="3">The sequence shown here is derived from an EMBL/GenBank/DDBJ whole genome shotgun (WGS) entry which is preliminary data.</text>
</comment>
<evidence type="ECO:0000256" key="2">
    <source>
        <dbReference type="SAM" id="SignalP"/>
    </source>
</evidence>
<organism evidence="3 4">
    <name type="scientific">Cadophora malorum</name>
    <dbReference type="NCBI Taxonomy" id="108018"/>
    <lineage>
        <taxon>Eukaryota</taxon>
        <taxon>Fungi</taxon>
        <taxon>Dikarya</taxon>
        <taxon>Ascomycota</taxon>
        <taxon>Pezizomycotina</taxon>
        <taxon>Leotiomycetes</taxon>
        <taxon>Helotiales</taxon>
        <taxon>Ploettnerulaceae</taxon>
        <taxon>Cadophora</taxon>
    </lineage>
</organism>
<reference evidence="3" key="1">
    <citation type="submission" date="2021-02" db="EMBL/GenBank/DDBJ databases">
        <title>Genome sequence Cadophora malorum strain M34.</title>
        <authorList>
            <person name="Stefanovic E."/>
            <person name="Vu D."/>
            <person name="Scully C."/>
            <person name="Dijksterhuis J."/>
            <person name="Roader J."/>
            <person name="Houbraken J."/>
        </authorList>
    </citation>
    <scope>NUCLEOTIDE SEQUENCE</scope>
    <source>
        <strain evidence="3">M34</strain>
    </source>
</reference>
<evidence type="ECO:0000313" key="3">
    <source>
        <dbReference type="EMBL" id="KAG4420307.1"/>
    </source>
</evidence>
<keyword evidence="2" id="KW-0732">Signal</keyword>
<dbReference type="Proteomes" id="UP000664132">
    <property type="component" value="Unassembled WGS sequence"/>
</dbReference>
<dbReference type="EMBL" id="JAFJYH010000086">
    <property type="protein sequence ID" value="KAG4420307.1"/>
    <property type="molecule type" value="Genomic_DNA"/>
</dbReference>
<proteinExistence type="predicted"/>
<feature type="region of interest" description="Disordered" evidence="1">
    <location>
        <begin position="60"/>
        <end position="88"/>
    </location>
</feature>
<accession>A0A8H7TIP1</accession>
<evidence type="ECO:0000313" key="4">
    <source>
        <dbReference type="Proteomes" id="UP000664132"/>
    </source>
</evidence>